<sequence length="468" mass="53988">MHRKKMWEQMLIVVLLLTLLIAPSAEVEAKKPDTAEEIDSHGSFTYLPMDLENEEEIKRQLEEGKSPEELGLLQGKSKSEPLRTLEEIQEESKQKKQPYTVNMDPPVKTADTWNPPQFRYDYIAKQECLDNPAGGTLEGWAKNRYAFCRAGNFSYVEVQCRGWWPFIRCTTYGVQYRLTLIGFGSNGKREAQFDYYVDNIQVTHPRMNGAKLKIDVNCAALVNPGDCREDASTPAVERTVAQWKNNGFGTKKLYSIPPEITDYNPDRLGYLEFWARSTVSPSGLPTRTQDSPREEVRFDSARYMFVFYPRQYFPHGAIFPRAKPVLQYSLSEPAMNEAAQHYKDAMERPGSTVPPKVNKQIPGAEGDRPLHRLTRRHHPDEYNQNRNRTRSECDRWFPDRPENNQCDEFPFASTWEGTAFADGNFSIRMISADDNNAAGRWLGAWYAYDRIIDGRTYPGEYFHVRVNQ</sequence>
<feature type="domain" description="Deoxyribonuclease NucA/NucB" evidence="2">
    <location>
        <begin position="378"/>
        <end position="457"/>
    </location>
</feature>
<keyword evidence="4" id="KW-1185">Reference proteome</keyword>
<protein>
    <submittedName>
        <fullName evidence="3">Deoxyribonuclease NucA/NucB</fullName>
    </submittedName>
</protein>
<organism evidence="3 4">
    <name type="scientific">Desmospora activa DSM 45169</name>
    <dbReference type="NCBI Taxonomy" id="1121389"/>
    <lineage>
        <taxon>Bacteria</taxon>
        <taxon>Bacillati</taxon>
        <taxon>Bacillota</taxon>
        <taxon>Bacilli</taxon>
        <taxon>Bacillales</taxon>
        <taxon>Thermoactinomycetaceae</taxon>
        <taxon>Desmospora</taxon>
    </lineage>
</organism>
<reference evidence="3 4" key="1">
    <citation type="submission" date="2018-04" db="EMBL/GenBank/DDBJ databases">
        <title>Genomic Encyclopedia of Archaeal and Bacterial Type Strains, Phase II (KMG-II): from individual species to whole genera.</title>
        <authorList>
            <person name="Goeker M."/>
        </authorList>
    </citation>
    <scope>NUCLEOTIDE SEQUENCE [LARGE SCALE GENOMIC DNA]</scope>
    <source>
        <strain evidence="3 4">DSM 45169</strain>
    </source>
</reference>
<name>A0A2T4Z7A7_9BACL</name>
<evidence type="ECO:0000313" key="3">
    <source>
        <dbReference type="EMBL" id="PTM57776.1"/>
    </source>
</evidence>
<dbReference type="RefSeq" id="WP_170105059.1">
    <property type="nucleotide sequence ID" value="NZ_PZZP01000001.1"/>
</dbReference>
<dbReference type="AlphaFoldDB" id="A0A2T4Z7A7"/>
<dbReference type="InterPro" id="IPR029476">
    <property type="entry name" value="DNase_NucA_NucB"/>
</dbReference>
<comment type="caution">
    <text evidence="3">The sequence shown here is derived from an EMBL/GenBank/DDBJ whole genome shotgun (WGS) entry which is preliminary data.</text>
</comment>
<evidence type="ECO:0000256" key="1">
    <source>
        <dbReference type="SAM" id="MobiDB-lite"/>
    </source>
</evidence>
<dbReference type="Proteomes" id="UP000241639">
    <property type="component" value="Unassembled WGS sequence"/>
</dbReference>
<feature type="region of interest" description="Disordered" evidence="1">
    <location>
        <begin position="347"/>
        <end position="371"/>
    </location>
</feature>
<evidence type="ECO:0000259" key="2">
    <source>
        <dbReference type="Pfam" id="PF14040"/>
    </source>
</evidence>
<evidence type="ECO:0000313" key="4">
    <source>
        <dbReference type="Proteomes" id="UP000241639"/>
    </source>
</evidence>
<proteinExistence type="predicted"/>
<feature type="region of interest" description="Disordered" evidence="1">
    <location>
        <begin position="88"/>
        <end position="110"/>
    </location>
</feature>
<dbReference type="EMBL" id="PZZP01000001">
    <property type="protein sequence ID" value="PTM57776.1"/>
    <property type="molecule type" value="Genomic_DNA"/>
</dbReference>
<dbReference type="Pfam" id="PF14040">
    <property type="entry name" value="DNase_NucA_NucB"/>
    <property type="match status" value="1"/>
</dbReference>
<gene>
    <name evidence="3" type="ORF">C8J48_0331</name>
</gene>
<accession>A0A2T4Z7A7</accession>